<feature type="compositionally biased region" description="Basic and acidic residues" evidence="1">
    <location>
        <begin position="34"/>
        <end position="44"/>
    </location>
</feature>
<name>A0AAP6BPR8_STRAP</name>
<dbReference type="EMBL" id="JAWWVP010000005">
    <property type="protein sequence ID" value="MDX5040394.1"/>
    <property type="molecule type" value="Genomic_DNA"/>
</dbReference>
<feature type="region of interest" description="Disordered" evidence="1">
    <location>
        <begin position="1"/>
        <end position="44"/>
    </location>
</feature>
<evidence type="ECO:0000256" key="1">
    <source>
        <dbReference type="SAM" id="MobiDB-lite"/>
    </source>
</evidence>
<sequence length="44" mass="4841">MRYTLHGSSADSSGKNLAYGLLISGGNRPPPARRPFEPRKEKNL</sequence>
<reference evidence="2" key="1">
    <citation type="submission" date="2023-11" db="EMBL/GenBank/DDBJ databases">
        <title>Streptococcus anginosus urogential strains.</title>
        <authorList>
            <person name="Appleberry H."/>
            <person name="Garcia-Israel J."/>
            <person name="Wolfe A."/>
            <person name="Putonti C."/>
        </authorList>
    </citation>
    <scope>NUCLEOTIDE SEQUENCE</scope>
    <source>
        <strain evidence="2">UMB1758</strain>
    </source>
</reference>
<comment type="caution">
    <text evidence="2">The sequence shown here is derived from an EMBL/GenBank/DDBJ whole genome shotgun (WGS) entry which is preliminary data.</text>
</comment>
<proteinExistence type="predicted"/>
<dbReference type="AlphaFoldDB" id="A0AAP6BPR8"/>
<gene>
    <name evidence="2" type="ORF">SFH28_05910</name>
</gene>
<organism evidence="2">
    <name type="scientific">Streptococcus anginosus</name>
    <dbReference type="NCBI Taxonomy" id="1328"/>
    <lineage>
        <taxon>Bacteria</taxon>
        <taxon>Bacillati</taxon>
        <taxon>Bacillota</taxon>
        <taxon>Bacilli</taxon>
        <taxon>Lactobacillales</taxon>
        <taxon>Streptococcaceae</taxon>
        <taxon>Streptococcus</taxon>
        <taxon>Streptococcus anginosus group</taxon>
    </lineage>
</organism>
<evidence type="ECO:0000313" key="2">
    <source>
        <dbReference type="EMBL" id="MDX5040394.1"/>
    </source>
</evidence>
<dbReference type="RefSeq" id="WP_257361993.1">
    <property type="nucleotide sequence ID" value="NZ_JALDUK010000007.1"/>
</dbReference>
<accession>A0AAP6BPR8</accession>
<feature type="compositionally biased region" description="Polar residues" evidence="1">
    <location>
        <begin position="1"/>
        <end position="15"/>
    </location>
</feature>
<protein>
    <submittedName>
        <fullName evidence="2">Uncharacterized protein</fullName>
    </submittedName>
</protein>